<dbReference type="GO" id="GO:0010181">
    <property type="term" value="F:FMN binding"/>
    <property type="evidence" value="ECO:0007669"/>
    <property type="project" value="InterPro"/>
</dbReference>
<dbReference type="InterPro" id="IPR036388">
    <property type="entry name" value="WH-like_DNA-bd_sf"/>
</dbReference>
<evidence type="ECO:0000313" key="5">
    <source>
        <dbReference type="Proteomes" id="UP000254326"/>
    </source>
</evidence>
<dbReference type="Gene3D" id="1.10.10.10">
    <property type="entry name" value="Winged helix-like DNA-binding domain superfamily/Winged helix DNA-binding domain"/>
    <property type="match status" value="1"/>
</dbReference>
<protein>
    <submittedName>
        <fullName evidence="4">Flavin oxidoreductase</fullName>
    </submittedName>
</protein>
<gene>
    <name evidence="4" type="ORF">DN730_01025</name>
</gene>
<name>A0A370UEK5_9GAMM</name>
<dbReference type="InterPro" id="IPR036390">
    <property type="entry name" value="WH_DNA-bd_sf"/>
</dbReference>
<evidence type="ECO:0000313" key="4">
    <source>
        <dbReference type="EMBL" id="RDL46206.1"/>
    </source>
</evidence>
<dbReference type="InterPro" id="IPR012349">
    <property type="entry name" value="Split_barrel_FMN-bd"/>
</dbReference>
<dbReference type="Gene3D" id="2.30.110.10">
    <property type="entry name" value="Electron Transport, Fmn-binding Protein, Chain A"/>
    <property type="match status" value="1"/>
</dbReference>
<keyword evidence="5" id="KW-1185">Reference proteome</keyword>
<dbReference type="GO" id="GO:0042602">
    <property type="term" value="F:riboflavin reductase (NADPH) activity"/>
    <property type="evidence" value="ECO:0007669"/>
    <property type="project" value="TreeGrafter"/>
</dbReference>
<dbReference type="InterPro" id="IPR050268">
    <property type="entry name" value="NADH-dep_flavin_reductase"/>
</dbReference>
<evidence type="ECO:0000256" key="1">
    <source>
        <dbReference type="ARBA" id="ARBA00008898"/>
    </source>
</evidence>
<dbReference type="Pfam" id="PF01613">
    <property type="entry name" value="Flavin_Reduct"/>
    <property type="match status" value="1"/>
</dbReference>
<dbReference type="EMBL" id="QKRA01000001">
    <property type="protein sequence ID" value="RDL46206.1"/>
    <property type="molecule type" value="Genomic_DNA"/>
</dbReference>
<sequence length="305" mass="33798">MSFDPKEFRRCLGNFATGVTVITAQAEDGTKVGVTANSFNSVSLDPPLVLWSIIKESSSYSIFEKASHFAVNILAADQINLSNNFARPSEDKFSNVDIKLGMGNAPILQNTAANLQCENYQIVDGGDHWIMIGKVVAFENLGRSPLLYVQGSYAGAIPFTVTRPSDSPAVSEQTFKRLHNSAIYLMTQVQQKILESYLPKQSSTGLSTSEARLLLILSDGHNVSYEDLLKLSSIPETDVQAGLERLESLQLVESNLLLTELGHEMAERLWNIAQQQTNEVFEAFSDEEYDSFKHQLQTLLKQLSK</sequence>
<keyword evidence="2" id="KW-0560">Oxidoreductase</keyword>
<comment type="caution">
    <text evidence="4">The sequence shown here is derived from an EMBL/GenBank/DDBJ whole genome shotgun (WGS) entry which is preliminary data.</text>
</comment>
<dbReference type="NCBIfam" id="NF045919">
    <property type="entry name" value="HphnlacHdxRed"/>
    <property type="match status" value="1"/>
</dbReference>
<accession>A0A370UEK5</accession>
<dbReference type="AlphaFoldDB" id="A0A370UEK5"/>
<dbReference type="PANTHER" id="PTHR30466">
    <property type="entry name" value="FLAVIN REDUCTASE"/>
    <property type="match status" value="1"/>
</dbReference>
<dbReference type="SUPFAM" id="SSF46785">
    <property type="entry name" value="Winged helix' DNA-binding domain"/>
    <property type="match status" value="1"/>
</dbReference>
<dbReference type="Proteomes" id="UP000254326">
    <property type="component" value="Unassembled WGS sequence"/>
</dbReference>
<dbReference type="SUPFAM" id="SSF50475">
    <property type="entry name" value="FMN-binding split barrel"/>
    <property type="match status" value="1"/>
</dbReference>
<reference evidence="4 5" key="1">
    <citation type="submission" date="2018-06" db="EMBL/GenBank/DDBJ databases">
        <title>Marinomonas sp. YLB-05 draft genome sequence.</title>
        <authorList>
            <person name="Yu L."/>
            <person name="Tang X."/>
        </authorList>
    </citation>
    <scope>NUCLEOTIDE SEQUENCE [LARGE SCALE GENOMIC DNA]</scope>
    <source>
        <strain evidence="4 5">YLB-05</strain>
    </source>
</reference>
<dbReference type="OrthoDB" id="9792858at2"/>
<dbReference type="SMART" id="SM00903">
    <property type="entry name" value="Flavin_Reduct"/>
    <property type="match status" value="1"/>
</dbReference>
<organism evidence="4 5">
    <name type="scientific">Marinomonas piezotolerans</name>
    <dbReference type="NCBI Taxonomy" id="2213058"/>
    <lineage>
        <taxon>Bacteria</taxon>
        <taxon>Pseudomonadati</taxon>
        <taxon>Pseudomonadota</taxon>
        <taxon>Gammaproteobacteria</taxon>
        <taxon>Oceanospirillales</taxon>
        <taxon>Oceanospirillaceae</taxon>
        <taxon>Marinomonas</taxon>
    </lineage>
</organism>
<evidence type="ECO:0000256" key="2">
    <source>
        <dbReference type="ARBA" id="ARBA00023002"/>
    </source>
</evidence>
<dbReference type="PANTHER" id="PTHR30466:SF11">
    <property type="entry name" value="FLAVIN-DEPENDENT MONOOXYGENASE, REDUCTASE SUBUNIT HSAB"/>
    <property type="match status" value="1"/>
</dbReference>
<evidence type="ECO:0000259" key="3">
    <source>
        <dbReference type="SMART" id="SM00903"/>
    </source>
</evidence>
<feature type="domain" description="Flavin reductase like" evidence="3">
    <location>
        <begin position="12"/>
        <end position="155"/>
    </location>
</feature>
<proteinExistence type="inferred from homology"/>
<comment type="similarity">
    <text evidence="1">Belongs to the non-flavoprotein flavin reductase family.</text>
</comment>
<dbReference type="InterPro" id="IPR002563">
    <property type="entry name" value="Flavin_Rdtase-like_dom"/>
</dbReference>